<dbReference type="Gene3D" id="3.40.960.10">
    <property type="entry name" value="VSR Endonuclease"/>
    <property type="match status" value="1"/>
</dbReference>
<protein>
    <recommendedName>
        <fullName evidence="1">Restriction endonuclease type II-like domain-containing protein</fullName>
    </recommendedName>
</protein>
<dbReference type="Pfam" id="PF18741">
    <property type="entry name" value="MTES_1575"/>
    <property type="match status" value="1"/>
</dbReference>
<accession>S2X152</accession>
<evidence type="ECO:0000313" key="3">
    <source>
        <dbReference type="Proteomes" id="UP000014417"/>
    </source>
</evidence>
<organism evidence="2 3">
    <name type="scientific">Propionimicrobium lymphophilum ACS-093-V-SCH5</name>
    <dbReference type="NCBI Taxonomy" id="883161"/>
    <lineage>
        <taxon>Bacteria</taxon>
        <taxon>Bacillati</taxon>
        <taxon>Actinomycetota</taxon>
        <taxon>Actinomycetes</taxon>
        <taxon>Propionibacteriales</taxon>
        <taxon>Propionibacteriaceae</taxon>
        <taxon>Propionimicrobium</taxon>
    </lineage>
</organism>
<comment type="caution">
    <text evidence="2">The sequence shown here is derived from an EMBL/GenBank/DDBJ whole genome shotgun (WGS) entry which is preliminary data.</text>
</comment>
<reference evidence="2 3" key="1">
    <citation type="submission" date="2013-04" db="EMBL/GenBank/DDBJ databases">
        <title>The Genome Sequence of Propionimicrobium lymphophilum ACS-093-V-SCH5.</title>
        <authorList>
            <consortium name="The Broad Institute Genomics Platform"/>
            <person name="Earl A."/>
            <person name="Ward D."/>
            <person name="Feldgarden M."/>
            <person name="Gevers D."/>
            <person name="Saerens B."/>
            <person name="Vaneechoutte M."/>
            <person name="Walker B."/>
            <person name="Young S."/>
            <person name="Zeng Q."/>
            <person name="Gargeya S."/>
            <person name="Fitzgerald M."/>
            <person name="Haas B."/>
            <person name="Abouelleil A."/>
            <person name="Allen A.W."/>
            <person name="Alvarado L."/>
            <person name="Arachchi H.M."/>
            <person name="Berlin A.M."/>
            <person name="Chapman S.B."/>
            <person name="Gainer-Dewar J."/>
            <person name="Goldberg J."/>
            <person name="Griggs A."/>
            <person name="Gujja S."/>
            <person name="Hansen M."/>
            <person name="Howarth C."/>
            <person name="Imamovic A."/>
            <person name="Ireland A."/>
            <person name="Larimer J."/>
            <person name="McCowan C."/>
            <person name="Murphy C."/>
            <person name="Pearson M."/>
            <person name="Poon T.W."/>
            <person name="Priest M."/>
            <person name="Roberts A."/>
            <person name="Saif S."/>
            <person name="Shea T."/>
            <person name="Sisk P."/>
            <person name="Sykes S."/>
            <person name="Wortman J."/>
            <person name="Nusbaum C."/>
            <person name="Birren B."/>
        </authorList>
    </citation>
    <scope>NUCLEOTIDE SEQUENCE [LARGE SCALE GENOMIC DNA]</scope>
    <source>
        <strain evidence="2 3">ACS-093-V-SCH5</strain>
    </source>
</reference>
<dbReference type="InterPro" id="IPR011335">
    <property type="entry name" value="Restrct_endonuc-II-like"/>
</dbReference>
<evidence type="ECO:0000259" key="1">
    <source>
        <dbReference type="Pfam" id="PF18741"/>
    </source>
</evidence>
<dbReference type="EMBL" id="AGZR01000004">
    <property type="protein sequence ID" value="EPD33729.1"/>
    <property type="molecule type" value="Genomic_DNA"/>
</dbReference>
<feature type="domain" description="Restriction endonuclease type II-like" evidence="1">
    <location>
        <begin position="205"/>
        <end position="282"/>
    </location>
</feature>
<dbReference type="AlphaFoldDB" id="S2X152"/>
<dbReference type="PATRIC" id="fig|883161.3.peg.493"/>
<dbReference type="STRING" id="883161.HMPREF9306_00491"/>
<keyword evidence="3" id="KW-1185">Reference proteome</keyword>
<dbReference type="SUPFAM" id="SSF52980">
    <property type="entry name" value="Restriction endonuclease-like"/>
    <property type="match status" value="1"/>
</dbReference>
<dbReference type="RefSeq" id="WP_016455337.1">
    <property type="nucleotide sequence ID" value="NZ_KE150269.1"/>
</dbReference>
<dbReference type="Proteomes" id="UP000014417">
    <property type="component" value="Unassembled WGS sequence"/>
</dbReference>
<evidence type="ECO:0000313" key="2">
    <source>
        <dbReference type="EMBL" id="EPD33729.1"/>
    </source>
</evidence>
<dbReference type="InterPro" id="IPR049468">
    <property type="entry name" value="Restrct_endonuc-II-like_dom"/>
</dbReference>
<name>S2X152_9ACTN</name>
<dbReference type="HOGENOM" id="CLU_052626_7_0_11"/>
<sequence length="288" mass="32361">MKKHFSYAAPGILRSKDNRAVRYGLAKAAASKKITKLLPGVYCQSHLENDPLTLAAAALIYNPNFVLLGEIAAKLQFMPDLKPELITAACQSAQFSARQYPKFRFTRASIPDDLKTSWGSGFVTAPEISVFHMSLNDDYSALCEALRRKVVSAESLIKAYQRLPERSSLRNLDCVTKARGNPWSLPELEMQELLSAFGITGWRGNITTKISGRNFILDIAFEEQKVAIEIDSEKYHLNQTAFHEDRSRHNLLTAEGWIVLHITPRAIRRSPKEVIKQVASTLKCRSLQ</sequence>
<dbReference type="OrthoDB" id="3711444at2"/>
<gene>
    <name evidence="2" type="ORF">HMPREF9306_00491</name>
</gene>
<proteinExistence type="predicted"/>